<dbReference type="PIRSF" id="PIRSF037378">
    <property type="entry name" value="EIN2"/>
    <property type="match status" value="1"/>
</dbReference>
<comment type="subcellular location">
    <subcellularLocation>
        <location evidence="1">Membrane</location>
        <topology evidence="1">Multi-pass membrane protein</topology>
    </subcellularLocation>
</comment>
<feature type="transmembrane region" description="Helical" evidence="7">
    <location>
        <begin position="14"/>
        <end position="33"/>
    </location>
</feature>
<evidence type="ECO:0000256" key="5">
    <source>
        <dbReference type="ARBA" id="ARBA00023136"/>
    </source>
</evidence>
<evidence type="ECO:0000313" key="12">
    <source>
        <dbReference type="RefSeq" id="XP_010262866.1"/>
    </source>
</evidence>
<feature type="transmembrane region" description="Helical" evidence="7">
    <location>
        <begin position="329"/>
        <end position="348"/>
    </location>
</feature>
<dbReference type="RefSeq" id="XP_010262863.1">
    <property type="nucleotide sequence ID" value="XM_010264561.2"/>
</dbReference>
<dbReference type="Proteomes" id="UP000189703">
    <property type="component" value="Unplaced"/>
</dbReference>
<keyword evidence="3 7" id="KW-0812">Transmembrane</keyword>
<evidence type="ECO:0000256" key="6">
    <source>
        <dbReference type="SAM" id="MobiDB-lite"/>
    </source>
</evidence>
<dbReference type="PANTHER" id="PTHR11706:SF75">
    <property type="entry name" value="ETHYLENE-INSENSITIVE PROTEIN 2"/>
    <property type="match status" value="1"/>
</dbReference>
<proteinExistence type="inferred from homology"/>
<accession>A0A1U8A8C6</accession>
<feature type="transmembrane region" description="Helical" evidence="7">
    <location>
        <begin position="441"/>
        <end position="459"/>
    </location>
</feature>
<feature type="transmembrane region" description="Helical" evidence="7">
    <location>
        <begin position="355"/>
        <end position="378"/>
    </location>
</feature>
<feature type="transmembrane region" description="Helical" evidence="7">
    <location>
        <begin position="120"/>
        <end position="144"/>
    </location>
</feature>
<dbReference type="eggNOG" id="KOG1291">
    <property type="taxonomic scope" value="Eukaryota"/>
</dbReference>
<feature type="transmembrane region" description="Helical" evidence="7">
    <location>
        <begin position="235"/>
        <end position="257"/>
    </location>
</feature>
<dbReference type="InterPro" id="IPR001046">
    <property type="entry name" value="NRAMP_fam"/>
</dbReference>
<keyword evidence="5 7" id="KW-0472">Membrane</keyword>
<evidence type="ECO:0000256" key="3">
    <source>
        <dbReference type="ARBA" id="ARBA00022692"/>
    </source>
</evidence>
<evidence type="ECO:0000313" key="10">
    <source>
        <dbReference type="RefSeq" id="XP_010262864.1"/>
    </source>
</evidence>
<feature type="region of interest" description="Disordered" evidence="6">
    <location>
        <begin position="540"/>
        <end position="670"/>
    </location>
</feature>
<dbReference type="STRING" id="4432.A0A1U8A8C6"/>
<feature type="transmembrane region" description="Helical" evidence="7">
    <location>
        <begin position="293"/>
        <end position="317"/>
    </location>
</feature>
<dbReference type="GO" id="GO:0006828">
    <property type="term" value="P:manganese ion transport"/>
    <property type="evidence" value="ECO:0000318"/>
    <property type="project" value="GO_Central"/>
</dbReference>
<dbReference type="KEGG" id="nnu:104601274"/>
<evidence type="ECO:0000256" key="1">
    <source>
        <dbReference type="ARBA" id="ARBA00004141"/>
    </source>
</evidence>
<feature type="compositionally biased region" description="Polar residues" evidence="6">
    <location>
        <begin position="641"/>
        <end position="656"/>
    </location>
</feature>
<keyword evidence="8" id="KW-1185">Reference proteome</keyword>
<gene>
    <name evidence="9 10 11 12" type="primary">LOC104601274</name>
</gene>
<evidence type="ECO:0000256" key="4">
    <source>
        <dbReference type="ARBA" id="ARBA00022989"/>
    </source>
</evidence>
<dbReference type="PANTHER" id="PTHR11706">
    <property type="entry name" value="SOLUTE CARRIER PROTEIN FAMILY 11 MEMBER"/>
    <property type="match status" value="1"/>
</dbReference>
<protein>
    <submittedName>
        <fullName evidence="9 10">Ethylene-insensitive protein 2-like</fullName>
    </submittedName>
</protein>
<feature type="transmembrane region" description="Helical" evidence="7">
    <location>
        <begin position="156"/>
        <end position="175"/>
    </location>
</feature>
<sequence>MESVTTCIYQKKGIASRLFPAVGPMFLISMGYIDPGKWASAIEGGAHFGSDLILLMFVFNSSAILCQYLAVHIGLVTGKNLAQICSEEYNKSICILLGVQAELSVIALDLTKILGVAHALNLLFGVDLFICIFLTALDAVLFPLFTTFLEKFKAEVPFSIMAAVIFLFYILGILINQPEIPLGINGMLTRLNGESAFTLMSLLGAAIMPHNFYLHSSIVQLQQQHRPPYVSKVALCHDHFFAILCIFSGIFLVNSVLMNSAATVFHSAGLVVLTLQDALLLMDQVFRSPMATFAFFLVLLISSQITTLTWNIGGQVVLNNLFAVDLPAWIHRATIRMIAIVPALYCAWNSGAEGVYRLLVFAQVVVAMLLPPSVIPLFRVASSSSIMGAFRISQLLEFLALTAFIGILGLEFVFFVEVLFGESDWVGSLRWNMGSSVALPYVVVLIIASTSLCMMLWLATTPLKSASINQDAQTWNWDIQNTRPKLSMEGEEFGLVRTSYHGEGTAAEEPACEKSLESCSDGLAAEFDVDLPETIMDSDQEAPATLSEEKHTTATTEAPSSPKRQSEESVSTTESVPVANLGNEVSDNGSLDSDSVQKIELVDPVGKTEGVKGDLQTDKDDDEGETWAPEESSRSVFAGALTSTSEGSGSFRSLSGKTDEGTSGGGSLSRLSGLGRAARRQLAAILDEFWGQLYDFHGQITQEAKSKKLDVLLGVDPKPSVSQKIDPTGNQSSGFFPLVAERGSDFLINSSIYDSPKKQRMPSNVGLSYGLQTGSSASWSTHMQLLDAYAQSSSCSVADASERRYSSLRLPQSSDGWDYQPTTVHGYQMASYLAKMALDRNADALSTSLDPLTPKTSSFVPTNYRDSTTYALGQKLQNEITSLNSSTMHNPVASRNSTLQAERPYYDSCSYGPVENPGSTKKYHSLPDISGLAVPLRDSYLSDRSAQWGTPIGNTAYEQSLYSNTGSRAEVPLPFDELSPSKLYREALSVQLTPNSDTSLWSRQPSEQLFGVAGRTRCVGDGTGTRQNLVMRETPSQVDLEAKLLQSFRCCVAKLLKLEGSDWLFRQNNGVDEDLVGRVATRESFFYEAESREVNQIVYMGESQYLSTDKKISPGLKNEDASLSRFLVSSVPHCGEGCVWRVDLIVSFGVWCIHRILELSLMESRPELWGKYTYVLNRLQGVLDMAFSKPRTPLPPCFCLQVLAAHARRSSPPLCNAPSGKPGRGKCTSASMLLDLIRDVETAVSCRKGRTGTAAGDVAFPKGKENLASVLKRYKRRLSNKPVGAVEGGSASRKVPILASYAS</sequence>
<dbReference type="GO" id="GO:0034755">
    <property type="term" value="P:iron ion transmembrane transport"/>
    <property type="evidence" value="ECO:0000318"/>
    <property type="project" value="GO_Central"/>
</dbReference>
<feature type="transmembrane region" description="Helical" evidence="7">
    <location>
        <begin position="195"/>
        <end position="214"/>
    </location>
</feature>
<evidence type="ECO:0000256" key="2">
    <source>
        <dbReference type="ARBA" id="ARBA00009965"/>
    </source>
</evidence>
<evidence type="ECO:0000313" key="11">
    <source>
        <dbReference type="RefSeq" id="XP_010262865.1"/>
    </source>
</evidence>
<dbReference type="GO" id="GO:0009873">
    <property type="term" value="P:ethylene-activated signaling pathway"/>
    <property type="evidence" value="ECO:0007669"/>
    <property type="project" value="InterPro"/>
</dbReference>
<organism evidence="8 12">
    <name type="scientific">Nelumbo nucifera</name>
    <name type="common">Sacred lotus</name>
    <dbReference type="NCBI Taxonomy" id="4432"/>
    <lineage>
        <taxon>Eukaryota</taxon>
        <taxon>Viridiplantae</taxon>
        <taxon>Streptophyta</taxon>
        <taxon>Embryophyta</taxon>
        <taxon>Tracheophyta</taxon>
        <taxon>Spermatophyta</taxon>
        <taxon>Magnoliopsida</taxon>
        <taxon>Proteales</taxon>
        <taxon>Nelumbonaceae</taxon>
        <taxon>Nelumbo</taxon>
    </lineage>
</organism>
<dbReference type="RefSeq" id="XP_010262864.1">
    <property type="nucleotide sequence ID" value="XM_010264562.2"/>
</dbReference>
<evidence type="ECO:0000313" key="9">
    <source>
        <dbReference type="RefSeq" id="XP_010262863.1"/>
    </source>
</evidence>
<dbReference type="Pfam" id="PF01566">
    <property type="entry name" value="Nramp"/>
    <property type="match status" value="1"/>
</dbReference>
<comment type="similarity">
    <text evidence="2">Belongs to the NRAMP (TC 2.A.55) family.</text>
</comment>
<feature type="compositionally biased region" description="Basic and acidic residues" evidence="6">
    <location>
        <begin position="609"/>
        <end position="618"/>
    </location>
</feature>
<dbReference type="RefSeq" id="XP_010262865.1">
    <property type="nucleotide sequence ID" value="XM_010264563.2"/>
</dbReference>
<reference evidence="9 10" key="1">
    <citation type="submission" date="2025-04" db="UniProtKB">
        <authorList>
            <consortium name="RefSeq"/>
        </authorList>
    </citation>
    <scope>IDENTIFICATION</scope>
</reference>
<evidence type="ECO:0000256" key="7">
    <source>
        <dbReference type="SAM" id="Phobius"/>
    </source>
</evidence>
<feature type="transmembrane region" description="Helical" evidence="7">
    <location>
        <begin position="53"/>
        <end position="77"/>
    </location>
</feature>
<dbReference type="GO" id="GO:0030026">
    <property type="term" value="P:intracellular manganese ion homeostasis"/>
    <property type="evidence" value="ECO:0000318"/>
    <property type="project" value="GO_Central"/>
</dbReference>
<dbReference type="GO" id="GO:0005384">
    <property type="term" value="F:manganese ion transmembrane transporter activity"/>
    <property type="evidence" value="ECO:0000318"/>
    <property type="project" value="GO_Central"/>
</dbReference>
<evidence type="ECO:0000313" key="8">
    <source>
        <dbReference type="Proteomes" id="UP000189703"/>
    </source>
</evidence>
<dbReference type="InterPro" id="IPR017187">
    <property type="entry name" value="EIN2"/>
</dbReference>
<dbReference type="OrthoDB" id="409173at2759"/>
<dbReference type="OMA" id="DEYDTWT"/>
<dbReference type="PRINTS" id="PR00447">
    <property type="entry name" value="NATRESASSCMP"/>
</dbReference>
<name>A0A1U8A8C6_NELNU</name>
<dbReference type="RefSeq" id="XP_010262866.1">
    <property type="nucleotide sequence ID" value="XM_010264564.2"/>
</dbReference>
<keyword evidence="4 7" id="KW-1133">Transmembrane helix</keyword>
<dbReference type="GO" id="GO:0006879">
    <property type="term" value="P:intracellular iron ion homeostasis"/>
    <property type="evidence" value="ECO:0000318"/>
    <property type="project" value="GO_Central"/>
</dbReference>
<dbReference type="GO" id="GO:0005886">
    <property type="term" value="C:plasma membrane"/>
    <property type="evidence" value="ECO:0000318"/>
    <property type="project" value="GO_Central"/>
</dbReference>
<feature type="compositionally biased region" description="Polar residues" evidence="6">
    <location>
        <begin position="583"/>
        <end position="594"/>
    </location>
</feature>
<feature type="transmembrane region" description="Helical" evidence="7">
    <location>
        <begin position="398"/>
        <end position="420"/>
    </location>
</feature>
<dbReference type="GeneID" id="104601274"/>
<feature type="compositionally biased region" description="Polar residues" evidence="6">
    <location>
        <begin position="553"/>
        <end position="563"/>
    </location>
</feature>